<evidence type="ECO:0000256" key="1">
    <source>
        <dbReference type="SAM" id="MobiDB-lite"/>
    </source>
</evidence>
<dbReference type="AlphaFoldDB" id="A0A1W0X0E9"/>
<dbReference type="OrthoDB" id="5985073at2759"/>
<keyword evidence="2" id="KW-1133">Transmembrane helix</keyword>
<evidence type="ECO:0000313" key="4">
    <source>
        <dbReference type="Proteomes" id="UP000192578"/>
    </source>
</evidence>
<dbReference type="Gene3D" id="3.10.350.10">
    <property type="entry name" value="LysM domain"/>
    <property type="match status" value="1"/>
</dbReference>
<evidence type="ECO:0000313" key="3">
    <source>
        <dbReference type="EMBL" id="OQV20939.1"/>
    </source>
</evidence>
<dbReference type="EMBL" id="MTYJ01000026">
    <property type="protein sequence ID" value="OQV20939.1"/>
    <property type="molecule type" value="Genomic_DNA"/>
</dbReference>
<comment type="caution">
    <text evidence="3">The sequence shown here is derived from an EMBL/GenBank/DDBJ whole genome shotgun (WGS) entry which is preliminary data.</text>
</comment>
<protein>
    <recommendedName>
        <fullName evidence="5">LysM domain-containing protein</fullName>
    </recommendedName>
</protein>
<accession>A0A1W0X0E9</accession>
<organism evidence="3 4">
    <name type="scientific">Hypsibius exemplaris</name>
    <name type="common">Freshwater tardigrade</name>
    <dbReference type="NCBI Taxonomy" id="2072580"/>
    <lineage>
        <taxon>Eukaryota</taxon>
        <taxon>Metazoa</taxon>
        <taxon>Ecdysozoa</taxon>
        <taxon>Tardigrada</taxon>
        <taxon>Eutardigrada</taxon>
        <taxon>Parachela</taxon>
        <taxon>Hypsibioidea</taxon>
        <taxon>Hypsibiidae</taxon>
        <taxon>Hypsibius</taxon>
    </lineage>
</organism>
<evidence type="ECO:0008006" key="5">
    <source>
        <dbReference type="Google" id="ProtNLM"/>
    </source>
</evidence>
<name>A0A1W0X0E9_HYPEX</name>
<proteinExistence type="predicted"/>
<feature type="region of interest" description="Disordered" evidence="1">
    <location>
        <begin position="154"/>
        <end position="193"/>
    </location>
</feature>
<feature type="transmembrane region" description="Helical" evidence="2">
    <location>
        <begin position="74"/>
        <end position="91"/>
    </location>
</feature>
<keyword evidence="4" id="KW-1185">Reference proteome</keyword>
<dbReference type="SUPFAM" id="SSF54106">
    <property type="entry name" value="LysM domain"/>
    <property type="match status" value="1"/>
</dbReference>
<evidence type="ECO:0000256" key="2">
    <source>
        <dbReference type="SAM" id="Phobius"/>
    </source>
</evidence>
<dbReference type="InterPro" id="IPR036779">
    <property type="entry name" value="LysM_dom_sf"/>
</dbReference>
<sequence>MHASILQPRVFYHGVKNATAIEIKSKQTSSGPSLLLPVVVVVVVVRQVINSAREEQVAPFRNLSPKKMDKGTRQFVLALFLLGIVAVAWASQDAAPGFMCQFRVEAEMGESCERLASIHGVATSDILKWNTDCRFIRMGDPVCVLAVPVPREQVDNSRRRPADAAVSPSRGSQRNGNHGGLSNEEGTHIRDSH</sequence>
<dbReference type="Proteomes" id="UP000192578">
    <property type="component" value="Unassembled WGS sequence"/>
</dbReference>
<gene>
    <name evidence="3" type="ORF">BV898_05014</name>
</gene>
<keyword evidence="2" id="KW-0812">Transmembrane</keyword>
<reference evidence="4" key="1">
    <citation type="submission" date="2017-01" db="EMBL/GenBank/DDBJ databases">
        <title>Comparative genomics of anhydrobiosis in the tardigrade Hypsibius dujardini.</title>
        <authorList>
            <person name="Yoshida Y."/>
            <person name="Koutsovoulos G."/>
            <person name="Laetsch D."/>
            <person name="Stevens L."/>
            <person name="Kumar S."/>
            <person name="Horikawa D."/>
            <person name="Ishino K."/>
            <person name="Komine S."/>
            <person name="Tomita M."/>
            <person name="Blaxter M."/>
            <person name="Arakawa K."/>
        </authorList>
    </citation>
    <scope>NUCLEOTIDE SEQUENCE [LARGE SCALE GENOMIC DNA]</scope>
    <source>
        <strain evidence="4">Z151</strain>
    </source>
</reference>
<keyword evidence="2" id="KW-0472">Membrane</keyword>